<evidence type="ECO:0000259" key="13">
    <source>
        <dbReference type="PROSITE" id="PS51186"/>
    </source>
</evidence>
<dbReference type="PANTHER" id="PTHR33540">
    <property type="entry name" value="TRNA THREONYLCARBAMOYLADENOSINE BIOSYNTHESIS PROTEIN TSAE"/>
    <property type="match status" value="1"/>
</dbReference>
<evidence type="ECO:0000313" key="14">
    <source>
        <dbReference type="EMBL" id="TBT92193.1"/>
    </source>
</evidence>
<dbReference type="AlphaFoldDB" id="A0A4Q9KHW5"/>
<evidence type="ECO:0000256" key="2">
    <source>
        <dbReference type="ARBA" id="ARBA00007599"/>
    </source>
</evidence>
<dbReference type="GO" id="GO:0046872">
    <property type="term" value="F:metal ion binding"/>
    <property type="evidence" value="ECO:0007669"/>
    <property type="project" value="UniProtKB-KW"/>
</dbReference>
<dbReference type="GO" id="GO:0005524">
    <property type="term" value="F:ATP binding"/>
    <property type="evidence" value="ECO:0007669"/>
    <property type="project" value="UniProtKB-KW"/>
</dbReference>
<evidence type="ECO:0000256" key="5">
    <source>
        <dbReference type="ARBA" id="ARBA00022694"/>
    </source>
</evidence>
<evidence type="ECO:0000256" key="11">
    <source>
        <dbReference type="ARBA" id="ARBA00032441"/>
    </source>
</evidence>
<protein>
    <recommendedName>
        <fullName evidence="3">tRNA threonylcarbamoyladenosine biosynthesis protein TsaE</fullName>
    </recommendedName>
    <alternativeName>
        <fullName evidence="11">t(6)A37 threonylcarbamoyladenosine biosynthesis protein TsaE</fullName>
    </alternativeName>
</protein>
<evidence type="ECO:0000256" key="8">
    <source>
        <dbReference type="ARBA" id="ARBA00022840"/>
    </source>
</evidence>
<feature type="domain" description="N-acetyltransferase" evidence="13">
    <location>
        <begin position="36"/>
        <end position="189"/>
    </location>
</feature>
<dbReference type="Pfam" id="PF13527">
    <property type="entry name" value="Acetyltransf_9"/>
    <property type="match status" value="1"/>
</dbReference>
<dbReference type="RefSeq" id="WP_131173019.1">
    <property type="nucleotide sequence ID" value="NZ_FXTL01000022.1"/>
</dbReference>
<keyword evidence="9" id="KW-0460">Magnesium</keyword>
<comment type="similarity">
    <text evidence="2">Belongs to the TsaE family.</text>
</comment>
<dbReference type="SUPFAM" id="SSF52540">
    <property type="entry name" value="P-loop containing nucleoside triphosphate hydrolases"/>
    <property type="match status" value="1"/>
</dbReference>
<comment type="caution">
    <text evidence="14">The sequence shown here is derived from an EMBL/GenBank/DDBJ whole genome shotgun (WGS) entry which is preliminary data.</text>
</comment>
<dbReference type="CDD" id="cd04301">
    <property type="entry name" value="NAT_SF"/>
    <property type="match status" value="1"/>
</dbReference>
<dbReference type="InterPro" id="IPR000182">
    <property type="entry name" value="GNAT_dom"/>
</dbReference>
<evidence type="ECO:0000256" key="10">
    <source>
        <dbReference type="ARBA" id="ARBA00024908"/>
    </source>
</evidence>
<dbReference type="InterPro" id="IPR016181">
    <property type="entry name" value="Acyl_CoA_acyltransferase"/>
</dbReference>
<evidence type="ECO:0000256" key="6">
    <source>
        <dbReference type="ARBA" id="ARBA00022723"/>
    </source>
</evidence>
<dbReference type="SUPFAM" id="SSF55729">
    <property type="entry name" value="Acyl-CoA N-acyltransferases (Nat)"/>
    <property type="match status" value="1"/>
</dbReference>
<dbReference type="EMBL" id="SDMR01000021">
    <property type="protein sequence ID" value="TBT92193.1"/>
    <property type="molecule type" value="Genomic_DNA"/>
</dbReference>
<keyword evidence="15" id="KW-1185">Reference proteome</keyword>
<dbReference type="Pfam" id="PF02367">
    <property type="entry name" value="TsaE"/>
    <property type="match status" value="1"/>
</dbReference>
<keyword evidence="14" id="KW-0808">Transferase</keyword>
<feature type="compositionally biased region" description="Polar residues" evidence="12">
    <location>
        <begin position="1"/>
        <end position="10"/>
    </location>
</feature>
<evidence type="ECO:0000256" key="12">
    <source>
        <dbReference type="SAM" id="MobiDB-lite"/>
    </source>
</evidence>
<dbReference type="PANTHER" id="PTHR33540:SF2">
    <property type="entry name" value="TRNA THREONYLCARBAMOYLADENOSINE BIOSYNTHESIS PROTEIN TSAE"/>
    <property type="match status" value="1"/>
</dbReference>
<keyword evidence="4" id="KW-0963">Cytoplasm</keyword>
<evidence type="ECO:0000256" key="1">
    <source>
        <dbReference type="ARBA" id="ARBA00004496"/>
    </source>
</evidence>
<dbReference type="Proteomes" id="UP000291933">
    <property type="component" value="Unassembled WGS sequence"/>
</dbReference>
<dbReference type="GO" id="GO:0005737">
    <property type="term" value="C:cytoplasm"/>
    <property type="evidence" value="ECO:0007669"/>
    <property type="project" value="UniProtKB-SubCell"/>
</dbReference>
<dbReference type="OrthoDB" id="9800307at2"/>
<dbReference type="GO" id="GO:0002949">
    <property type="term" value="P:tRNA threonylcarbamoyladenosine modification"/>
    <property type="evidence" value="ECO:0007669"/>
    <property type="project" value="InterPro"/>
</dbReference>
<comment type="subcellular location">
    <subcellularLocation>
        <location evidence="1">Cytoplasm</location>
    </subcellularLocation>
</comment>
<keyword evidence="8" id="KW-0067">ATP-binding</keyword>
<organism evidence="14 15">
    <name type="scientific">Propioniciclava tarda</name>
    <dbReference type="NCBI Taxonomy" id="433330"/>
    <lineage>
        <taxon>Bacteria</taxon>
        <taxon>Bacillati</taxon>
        <taxon>Actinomycetota</taxon>
        <taxon>Actinomycetes</taxon>
        <taxon>Propionibacteriales</taxon>
        <taxon>Propionibacteriaceae</taxon>
        <taxon>Propioniciclava</taxon>
    </lineage>
</organism>
<dbReference type="Gene3D" id="3.40.630.30">
    <property type="match status" value="1"/>
</dbReference>
<dbReference type="NCBIfam" id="TIGR00150">
    <property type="entry name" value="T6A_YjeE"/>
    <property type="match status" value="1"/>
</dbReference>
<sequence length="350" mass="37207">MSTAEVSMSHAQRDRLEDETPIEQLAEATLSDGRVLTLRLAVEADAPGIVDVVHAAFRARRPVEPPPTALLESAETIAATVSEGEAVVAVLDGRIVGTIMIDYSNSQLPPGEPAAALLERVSTDPATQGLGIASLMVGVTMNLLAMRGVTSACLFVRREFPEIRHWWERHEFVFASSFENSWFLRRPVPVLAVAPDADAMRTLGRALASVLAPGDLIVASGDLGAGKTTLTQGIGEGLGVEGPITSPTFVLARVHKSLVDGPALVHADAYRLGGFAELEDLDLEESLADSVTLIEWGAGVSEALSPGHLDIQIVRGLDPSDETRWVFFTPVGERWQDAPLAAALTPVEAS</sequence>
<dbReference type="Gene3D" id="3.40.50.300">
    <property type="entry name" value="P-loop containing nucleotide triphosphate hydrolases"/>
    <property type="match status" value="1"/>
</dbReference>
<evidence type="ECO:0000313" key="15">
    <source>
        <dbReference type="Proteomes" id="UP000291933"/>
    </source>
</evidence>
<proteinExistence type="inferred from homology"/>
<comment type="function">
    <text evidence="10">Required for the formation of a threonylcarbamoyl group on adenosine at position 37 (t(6)A37) in tRNAs that read codons beginning with adenine. Is involved in the transfer of the threonylcarbamoyl moiety of threonylcarbamoyl-AMP (TC-AMP) to the N6 group of A37, together with TsaD and TsaB. TsaE seems to play an indirect role in the t(6)A biosynthesis pathway, possibly in regulating the core enzymatic function of TsaD.</text>
</comment>
<feature type="region of interest" description="Disordered" evidence="12">
    <location>
        <begin position="1"/>
        <end position="20"/>
    </location>
</feature>
<dbReference type="InterPro" id="IPR027417">
    <property type="entry name" value="P-loop_NTPase"/>
</dbReference>
<evidence type="ECO:0000256" key="7">
    <source>
        <dbReference type="ARBA" id="ARBA00022741"/>
    </source>
</evidence>
<evidence type="ECO:0000256" key="4">
    <source>
        <dbReference type="ARBA" id="ARBA00022490"/>
    </source>
</evidence>
<keyword evidence="5" id="KW-0819">tRNA processing</keyword>
<reference evidence="14 15" key="1">
    <citation type="submission" date="2019-01" db="EMBL/GenBank/DDBJ databases">
        <title>Lactibacter flavus gen. nov., sp. nov., a novel bacterium of the family Propionibacteriaceae isolated from raw milk and dairy products.</title>
        <authorList>
            <person name="Huptas C."/>
            <person name="Wenning M."/>
            <person name="Breitenwieser F."/>
            <person name="Doll E."/>
            <person name="Von Neubeck M."/>
            <person name="Busse H.-J."/>
            <person name="Scherer S."/>
        </authorList>
    </citation>
    <scope>NUCLEOTIDE SEQUENCE [LARGE SCALE GENOMIC DNA]</scope>
    <source>
        <strain evidence="14 15">DSM 22130</strain>
    </source>
</reference>
<name>A0A4Q9KHW5_PROTD</name>
<keyword evidence="6" id="KW-0479">Metal-binding</keyword>
<keyword evidence="7" id="KW-0547">Nucleotide-binding</keyword>
<dbReference type="GO" id="GO:0016747">
    <property type="term" value="F:acyltransferase activity, transferring groups other than amino-acyl groups"/>
    <property type="evidence" value="ECO:0007669"/>
    <property type="project" value="InterPro"/>
</dbReference>
<dbReference type="InterPro" id="IPR003442">
    <property type="entry name" value="T6A_TsaE"/>
</dbReference>
<gene>
    <name evidence="14" type="primary">tsaE</name>
    <name evidence="14" type="ORF">ET996_13140</name>
</gene>
<dbReference type="PROSITE" id="PS51186">
    <property type="entry name" value="GNAT"/>
    <property type="match status" value="1"/>
</dbReference>
<accession>A0A4Q9KHW5</accession>
<evidence type="ECO:0000256" key="3">
    <source>
        <dbReference type="ARBA" id="ARBA00019010"/>
    </source>
</evidence>
<evidence type="ECO:0000256" key="9">
    <source>
        <dbReference type="ARBA" id="ARBA00022842"/>
    </source>
</evidence>